<dbReference type="EMBL" id="JACJVN010000059">
    <property type="protein sequence ID" value="MBB6678736.1"/>
    <property type="molecule type" value="Genomic_DNA"/>
</dbReference>
<dbReference type="InterPro" id="IPR042242">
    <property type="entry name" value="RecO_C"/>
</dbReference>
<dbReference type="GO" id="GO:0006302">
    <property type="term" value="P:double-strand break repair"/>
    <property type="evidence" value="ECO:0007669"/>
    <property type="project" value="TreeGrafter"/>
</dbReference>
<evidence type="ECO:0000313" key="11">
    <source>
        <dbReference type="Proteomes" id="UP000574133"/>
    </source>
</evidence>
<evidence type="ECO:0000256" key="8">
    <source>
        <dbReference type="SAM" id="MobiDB-lite"/>
    </source>
</evidence>
<keyword evidence="11" id="KW-1185">Reference proteome</keyword>
<proteinExistence type="inferred from homology"/>
<dbReference type="Gene3D" id="2.40.50.140">
    <property type="entry name" value="Nucleic acid-binding proteins"/>
    <property type="match status" value="1"/>
</dbReference>
<keyword evidence="3 7" id="KW-0227">DNA damage</keyword>
<dbReference type="Pfam" id="PF02565">
    <property type="entry name" value="RecO_C"/>
    <property type="match status" value="1"/>
</dbReference>
<organism evidence="10 11">
    <name type="scientific">Cohnella lubricantis</name>
    <dbReference type="NCBI Taxonomy" id="2163172"/>
    <lineage>
        <taxon>Bacteria</taxon>
        <taxon>Bacillati</taxon>
        <taxon>Bacillota</taxon>
        <taxon>Bacilli</taxon>
        <taxon>Bacillales</taxon>
        <taxon>Paenibacillaceae</taxon>
        <taxon>Cohnella</taxon>
    </lineage>
</organism>
<dbReference type="GO" id="GO:0043590">
    <property type="term" value="C:bacterial nucleoid"/>
    <property type="evidence" value="ECO:0007669"/>
    <property type="project" value="TreeGrafter"/>
</dbReference>
<dbReference type="Proteomes" id="UP000574133">
    <property type="component" value="Unassembled WGS sequence"/>
</dbReference>
<evidence type="ECO:0000256" key="7">
    <source>
        <dbReference type="HAMAP-Rule" id="MF_00201"/>
    </source>
</evidence>
<feature type="domain" description="DNA replication/recombination mediator RecO N-terminal" evidence="9">
    <location>
        <begin position="1"/>
        <end position="78"/>
    </location>
</feature>
<feature type="region of interest" description="Disordered" evidence="8">
    <location>
        <begin position="247"/>
        <end position="267"/>
    </location>
</feature>
<dbReference type="InterPro" id="IPR022572">
    <property type="entry name" value="DNA_rep/recomb_RecO_N"/>
</dbReference>
<comment type="caution">
    <text evidence="10">The sequence shown here is derived from an EMBL/GenBank/DDBJ whole genome shotgun (WGS) entry which is preliminary data.</text>
</comment>
<sequence>MLYRMEGIVIRGTDYGEGNKIITILTPSHGKQGIVVRGARKLKSRYSSLAQPFTHGDFSFFKSGQLGTLSSGEIIEPYRELREGIETAAYASYAAELCDRGIGEEDAGGYLFHQLKACFAALAEGKDPQIVIRAFEMKIAGSAGYAPLLDECASCGRTGVPFRFSPAAGGALCGNCRHKDPSAMELSDATWKLLRLFAALDLRRLGQISVKDTYKLQLRAAMRKWMDHHLGLKLKSQHFLDQWERLADRPVPEQQPPRSPEAAEGTD</sequence>
<reference evidence="10 11" key="1">
    <citation type="submission" date="2020-08" db="EMBL/GenBank/DDBJ databases">
        <title>Cohnella phylogeny.</title>
        <authorList>
            <person name="Dunlap C."/>
        </authorList>
    </citation>
    <scope>NUCLEOTIDE SEQUENCE [LARGE SCALE GENOMIC DNA]</scope>
    <source>
        <strain evidence="10 11">DSM 103658</strain>
    </source>
</reference>
<name>A0A841TEQ3_9BACL</name>
<dbReference type="SUPFAM" id="SSF57863">
    <property type="entry name" value="ArfGap/RecO-like zinc finger"/>
    <property type="match status" value="1"/>
</dbReference>
<dbReference type="SUPFAM" id="SSF50249">
    <property type="entry name" value="Nucleic acid-binding proteins"/>
    <property type="match status" value="1"/>
</dbReference>
<dbReference type="HAMAP" id="MF_00201">
    <property type="entry name" value="RecO"/>
    <property type="match status" value="1"/>
</dbReference>
<dbReference type="PANTHER" id="PTHR33991">
    <property type="entry name" value="DNA REPAIR PROTEIN RECO"/>
    <property type="match status" value="1"/>
</dbReference>
<accession>A0A841TEQ3</accession>
<dbReference type="Pfam" id="PF11967">
    <property type="entry name" value="RecO_N"/>
    <property type="match status" value="1"/>
</dbReference>
<evidence type="ECO:0000256" key="3">
    <source>
        <dbReference type="ARBA" id="ARBA00022763"/>
    </source>
</evidence>
<evidence type="ECO:0000256" key="6">
    <source>
        <dbReference type="ARBA" id="ARBA00033409"/>
    </source>
</evidence>
<keyword evidence="4 7" id="KW-0233">DNA recombination</keyword>
<evidence type="ECO:0000256" key="2">
    <source>
        <dbReference type="ARBA" id="ARBA00021310"/>
    </source>
</evidence>
<protein>
    <recommendedName>
        <fullName evidence="2 7">DNA repair protein RecO</fullName>
    </recommendedName>
    <alternativeName>
        <fullName evidence="6 7">Recombination protein O</fullName>
    </alternativeName>
</protein>
<evidence type="ECO:0000259" key="9">
    <source>
        <dbReference type="Pfam" id="PF11967"/>
    </source>
</evidence>
<dbReference type="RefSeq" id="WP_185180001.1">
    <property type="nucleotide sequence ID" value="NZ_CBCSEP010000035.1"/>
</dbReference>
<evidence type="ECO:0000256" key="4">
    <source>
        <dbReference type="ARBA" id="ARBA00023172"/>
    </source>
</evidence>
<dbReference type="NCBIfam" id="TIGR00613">
    <property type="entry name" value="reco"/>
    <property type="match status" value="1"/>
</dbReference>
<dbReference type="InterPro" id="IPR037278">
    <property type="entry name" value="ARFGAP/RecO"/>
</dbReference>
<keyword evidence="5 7" id="KW-0234">DNA repair</keyword>
<evidence type="ECO:0000256" key="1">
    <source>
        <dbReference type="ARBA" id="ARBA00007452"/>
    </source>
</evidence>
<comment type="similarity">
    <text evidence="1 7">Belongs to the RecO family.</text>
</comment>
<dbReference type="InterPro" id="IPR012340">
    <property type="entry name" value="NA-bd_OB-fold"/>
</dbReference>
<dbReference type="PANTHER" id="PTHR33991:SF1">
    <property type="entry name" value="DNA REPAIR PROTEIN RECO"/>
    <property type="match status" value="1"/>
</dbReference>
<evidence type="ECO:0000313" key="10">
    <source>
        <dbReference type="EMBL" id="MBB6678736.1"/>
    </source>
</evidence>
<dbReference type="GO" id="GO:0006310">
    <property type="term" value="P:DNA recombination"/>
    <property type="evidence" value="ECO:0007669"/>
    <property type="project" value="UniProtKB-UniRule"/>
</dbReference>
<gene>
    <name evidence="7 10" type="primary">recO</name>
    <name evidence="10" type="ORF">H4Q31_15710</name>
</gene>
<dbReference type="AlphaFoldDB" id="A0A841TEQ3"/>
<dbReference type="InterPro" id="IPR003717">
    <property type="entry name" value="RecO"/>
</dbReference>
<comment type="function">
    <text evidence="7">Involved in DNA repair and RecF pathway recombination.</text>
</comment>
<evidence type="ECO:0000256" key="5">
    <source>
        <dbReference type="ARBA" id="ARBA00023204"/>
    </source>
</evidence>
<dbReference type="Gene3D" id="1.20.1440.120">
    <property type="entry name" value="Recombination protein O, C-terminal domain"/>
    <property type="match status" value="1"/>
</dbReference>